<dbReference type="Proteomes" id="UP000464954">
    <property type="component" value="Chromosome"/>
</dbReference>
<accession>A0A6P1MC96</accession>
<evidence type="ECO:0000256" key="1">
    <source>
        <dbReference type="SAM" id="Phobius"/>
    </source>
</evidence>
<feature type="transmembrane region" description="Helical" evidence="1">
    <location>
        <begin position="21"/>
        <end position="40"/>
    </location>
</feature>
<evidence type="ECO:0000313" key="3">
    <source>
        <dbReference type="Proteomes" id="UP000464954"/>
    </source>
</evidence>
<gene>
    <name evidence="2" type="ORF">GT409_12285</name>
</gene>
<protein>
    <submittedName>
        <fullName evidence="2">Uncharacterized protein</fullName>
    </submittedName>
</protein>
<evidence type="ECO:0000313" key="2">
    <source>
        <dbReference type="EMBL" id="QHI70184.1"/>
    </source>
</evidence>
<reference evidence="2 3" key="1">
    <citation type="submission" date="2020-01" db="EMBL/GenBank/DDBJ databases">
        <title>Ponticoccus aerotolerans gen. nov., sp. nov., an anaerobic bacterium and proposal of Ponticoccusceae fam. nov., Ponticoccusles ord. nov. and Ponticoccuse classis nov. in the phylum Kiritimatiellaeota.</title>
        <authorList>
            <person name="Zhou L.Y."/>
            <person name="Du Z.J."/>
        </authorList>
    </citation>
    <scope>NUCLEOTIDE SEQUENCE [LARGE SCALE GENOMIC DNA]</scope>
    <source>
        <strain evidence="2 3">S-5007</strain>
    </source>
</reference>
<keyword evidence="3" id="KW-1185">Reference proteome</keyword>
<keyword evidence="1" id="KW-0472">Membrane</keyword>
<dbReference type="EMBL" id="CP047593">
    <property type="protein sequence ID" value="QHI70184.1"/>
    <property type="molecule type" value="Genomic_DNA"/>
</dbReference>
<proteinExistence type="predicted"/>
<dbReference type="AlphaFoldDB" id="A0A6P1MC96"/>
<keyword evidence="1" id="KW-0812">Transmembrane</keyword>
<organism evidence="2 3">
    <name type="scientific">Tichowtungia aerotolerans</name>
    <dbReference type="NCBI Taxonomy" id="2697043"/>
    <lineage>
        <taxon>Bacteria</taxon>
        <taxon>Pseudomonadati</taxon>
        <taxon>Kiritimatiellota</taxon>
        <taxon>Tichowtungiia</taxon>
        <taxon>Tichowtungiales</taxon>
        <taxon>Tichowtungiaceae</taxon>
        <taxon>Tichowtungia</taxon>
    </lineage>
</organism>
<sequence length="205" mass="23717">MHIGLLSLKGRDDELSGKYKISVIISTGILLLVLFGVVTLKCPHLVYKAWTRVVPRRDMTQEAEQFVKVTVTPSFDFKYSLMKRGVLQHLDRKYTYDVIPEELRGGFLFQGIHRPPIGTRIQFELKCPATVYFFFHYCTNGGFSEIFPELKEWERCLQAPQYDIYNGDHGLNMIMYKLNAEAGAYTIPPTQTENACFNIVFQFLR</sequence>
<name>A0A6P1MC96_9BACT</name>
<dbReference type="RefSeq" id="WP_160629362.1">
    <property type="nucleotide sequence ID" value="NZ_CP047593.1"/>
</dbReference>
<dbReference type="KEGG" id="taer:GT409_12285"/>
<keyword evidence="1" id="KW-1133">Transmembrane helix</keyword>